<sequence length="194" mass="20292">MSRGRGERRAPRASTSGPVPAPPVLGRSNEVGGVARSCILSPMGKNIIVSEDTIRDLLEAHASLSAWYYELWSALRVAKASASAPDDAARAAFVERMATSFPEVASIARSIQVPRMFVPPPPAVSVPPVAEGETGGDEAPTAIEPAPARLRELHGQPPKSQPGSHPTDEPAPAPSQPAIAPPPMVVPSTVKYDT</sequence>
<feature type="compositionally biased region" description="Basic and acidic residues" evidence="1">
    <location>
        <begin position="1"/>
        <end position="10"/>
    </location>
</feature>
<dbReference type="EMBL" id="AM746676">
    <property type="protein sequence ID" value="CAN97453.1"/>
    <property type="molecule type" value="Genomic_DNA"/>
</dbReference>
<evidence type="ECO:0000313" key="2">
    <source>
        <dbReference type="EMBL" id="CAN97453.1"/>
    </source>
</evidence>
<dbReference type="KEGG" id="scl:sce7283"/>
<keyword evidence="3" id="KW-1185">Reference proteome</keyword>
<evidence type="ECO:0000256" key="1">
    <source>
        <dbReference type="SAM" id="MobiDB-lite"/>
    </source>
</evidence>
<feature type="region of interest" description="Disordered" evidence="1">
    <location>
        <begin position="124"/>
        <end position="194"/>
    </location>
</feature>
<dbReference type="HOGENOM" id="CLU_120973_0_0_7"/>
<evidence type="ECO:0000313" key="3">
    <source>
        <dbReference type="Proteomes" id="UP000002139"/>
    </source>
</evidence>
<reference evidence="2 3" key="1">
    <citation type="journal article" date="2007" name="Nat. Biotechnol.">
        <title>Complete genome sequence of the myxobacterium Sorangium cellulosum.</title>
        <authorList>
            <person name="Schneiker S."/>
            <person name="Perlova O."/>
            <person name="Kaiser O."/>
            <person name="Gerth K."/>
            <person name="Alici A."/>
            <person name="Altmeyer M.O."/>
            <person name="Bartels D."/>
            <person name="Bekel T."/>
            <person name="Beyer S."/>
            <person name="Bode E."/>
            <person name="Bode H.B."/>
            <person name="Bolten C.J."/>
            <person name="Choudhuri J.V."/>
            <person name="Doss S."/>
            <person name="Elnakady Y.A."/>
            <person name="Frank B."/>
            <person name="Gaigalat L."/>
            <person name="Goesmann A."/>
            <person name="Groeger C."/>
            <person name="Gross F."/>
            <person name="Jelsbak L."/>
            <person name="Jelsbak L."/>
            <person name="Kalinowski J."/>
            <person name="Kegler C."/>
            <person name="Knauber T."/>
            <person name="Konietzny S."/>
            <person name="Kopp M."/>
            <person name="Krause L."/>
            <person name="Krug D."/>
            <person name="Linke B."/>
            <person name="Mahmud T."/>
            <person name="Martinez-Arias R."/>
            <person name="McHardy A.C."/>
            <person name="Merai M."/>
            <person name="Meyer F."/>
            <person name="Mormann S."/>
            <person name="Munoz-Dorado J."/>
            <person name="Perez J."/>
            <person name="Pradella S."/>
            <person name="Rachid S."/>
            <person name="Raddatz G."/>
            <person name="Rosenau F."/>
            <person name="Rueckert C."/>
            <person name="Sasse F."/>
            <person name="Scharfe M."/>
            <person name="Schuster S.C."/>
            <person name="Suen G."/>
            <person name="Treuner-Lange A."/>
            <person name="Velicer G.J."/>
            <person name="Vorholter F.-J."/>
            <person name="Weissman K.J."/>
            <person name="Welch R.D."/>
            <person name="Wenzel S.C."/>
            <person name="Whitworth D.E."/>
            <person name="Wilhelm S."/>
            <person name="Wittmann C."/>
            <person name="Bloecker H."/>
            <person name="Puehler A."/>
            <person name="Mueller R."/>
        </authorList>
    </citation>
    <scope>NUCLEOTIDE SEQUENCE [LARGE SCALE GENOMIC DNA]</scope>
    <source>
        <strain evidence="3">So ce56</strain>
    </source>
</reference>
<proteinExistence type="predicted"/>
<dbReference type="AlphaFoldDB" id="A9ET74"/>
<dbReference type="Proteomes" id="UP000002139">
    <property type="component" value="Chromosome"/>
</dbReference>
<name>A9ET74_SORC5</name>
<feature type="compositionally biased region" description="Pro residues" evidence="1">
    <location>
        <begin position="169"/>
        <end position="185"/>
    </location>
</feature>
<dbReference type="BioCyc" id="SCEL448385:SCE_RS37310-MONOMER"/>
<protein>
    <submittedName>
        <fullName evidence="2">Uncharacterized protein</fullName>
    </submittedName>
</protein>
<accession>A9ET74</accession>
<organism evidence="2 3">
    <name type="scientific">Sorangium cellulosum (strain So ce56)</name>
    <name type="common">Polyangium cellulosum (strain So ce56)</name>
    <dbReference type="NCBI Taxonomy" id="448385"/>
    <lineage>
        <taxon>Bacteria</taxon>
        <taxon>Pseudomonadati</taxon>
        <taxon>Myxococcota</taxon>
        <taxon>Polyangia</taxon>
        <taxon>Polyangiales</taxon>
        <taxon>Polyangiaceae</taxon>
        <taxon>Sorangium</taxon>
    </lineage>
</organism>
<gene>
    <name evidence="2" type="ordered locus">sce7283</name>
</gene>
<feature type="region of interest" description="Disordered" evidence="1">
    <location>
        <begin position="1"/>
        <end position="27"/>
    </location>
</feature>